<dbReference type="AlphaFoldDB" id="A0A1Y2HZH6"/>
<feature type="compositionally biased region" description="Polar residues" evidence="1">
    <location>
        <begin position="1"/>
        <end position="15"/>
    </location>
</feature>
<comment type="caution">
    <text evidence="2">The sequence shown here is derived from an EMBL/GenBank/DDBJ whole genome shotgun (WGS) entry which is preliminary data.</text>
</comment>
<organism evidence="2 3">
    <name type="scientific">Catenaria anguillulae PL171</name>
    <dbReference type="NCBI Taxonomy" id="765915"/>
    <lineage>
        <taxon>Eukaryota</taxon>
        <taxon>Fungi</taxon>
        <taxon>Fungi incertae sedis</taxon>
        <taxon>Blastocladiomycota</taxon>
        <taxon>Blastocladiomycetes</taxon>
        <taxon>Blastocladiales</taxon>
        <taxon>Catenariaceae</taxon>
        <taxon>Catenaria</taxon>
    </lineage>
</organism>
<feature type="region of interest" description="Disordered" evidence="1">
    <location>
        <begin position="1"/>
        <end position="81"/>
    </location>
</feature>
<feature type="region of interest" description="Disordered" evidence="1">
    <location>
        <begin position="144"/>
        <end position="164"/>
    </location>
</feature>
<protein>
    <submittedName>
        <fullName evidence="2">Uncharacterized protein</fullName>
    </submittedName>
</protein>
<evidence type="ECO:0000313" key="2">
    <source>
        <dbReference type="EMBL" id="ORZ38572.1"/>
    </source>
</evidence>
<dbReference type="Proteomes" id="UP000193411">
    <property type="component" value="Unassembled WGS sequence"/>
</dbReference>
<feature type="compositionally biased region" description="Gly residues" evidence="1">
    <location>
        <begin position="212"/>
        <end position="231"/>
    </location>
</feature>
<reference evidence="2 3" key="1">
    <citation type="submission" date="2016-07" db="EMBL/GenBank/DDBJ databases">
        <title>Pervasive Adenine N6-methylation of Active Genes in Fungi.</title>
        <authorList>
            <consortium name="DOE Joint Genome Institute"/>
            <person name="Mondo S.J."/>
            <person name="Dannebaum R.O."/>
            <person name="Kuo R.C."/>
            <person name="Labutti K."/>
            <person name="Haridas S."/>
            <person name="Kuo A."/>
            <person name="Salamov A."/>
            <person name="Ahrendt S.R."/>
            <person name="Lipzen A."/>
            <person name="Sullivan W."/>
            <person name="Andreopoulos W.B."/>
            <person name="Clum A."/>
            <person name="Lindquist E."/>
            <person name="Daum C."/>
            <person name="Ramamoorthy G.K."/>
            <person name="Gryganskyi A."/>
            <person name="Culley D."/>
            <person name="Magnuson J.K."/>
            <person name="James T.Y."/>
            <person name="O'Malley M.A."/>
            <person name="Stajich J.E."/>
            <person name="Spatafora J.W."/>
            <person name="Visel A."/>
            <person name="Grigoriev I.V."/>
        </authorList>
    </citation>
    <scope>NUCLEOTIDE SEQUENCE [LARGE SCALE GENOMIC DNA]</scope>
    <source>
        <strain evidence="2 3">PL171</strain>
    </source>
</reference>
<accession>A0A1Y2HZH6</accession>
<evidence type="ECO:0000313" key="3">
    <source>
        <dbReference type="Proteomes" id="UP000193411"/>
    </source>
</evidence>
<dbReference type="EMBL" id="MCFL01000008">
    <property type="protein sequence ID" value="ORZ38572.1"/>
    <property type="molecule type" value="Genomic_DNA"/>
</dbReference>
<feature type="region of interest" description="Disordered" evidence="1">
    <location>
        <begin position="196"/>
        <end position="231"/>
    </location>
</feature>
<evidence type="ECO:0000256" key="1">
    <source>
        <dbReference type="SAM" id="MobiDB-lite"/>
    </source>
</evidence>
<keyword evidence="3" id="KW-1185">Reference proteome</keyword>
<proteinExistence type="predicted"/>
<gene>
    <name evidence="2" type="ORF">BCR44DRAFT_44362</name>
</gene>
<sequence>MPRDSQLNLSASGNNAARRPSFKGSASAATTAPAPAPAAPAPTSRPTSPKSGAKSGTSPSKKAGHKPAEAMGTSLGSSPPEAKRVVMASETLGTVDLDVSELLYGENSVVVMPAVALVDTNPLPGAQGSRPLVVEFGLFLDRPPQQRSQQAERSGVQVGTPPTHDFASLKAEELATEFLRERDMAVRQQYMQMMGSGQADSRAGGMTSATPGTGGVGKEGNNGAGGKKAKG</sequence>
<name>A0A1Y2HZH6_9FUNG</name>